<dbReference type="EMBL" id="VKKY01000002">
    <property type="protein sequence ID" value="KAA3438339.1"/>
    <property type="molecule type" value="Genomic_DNA"/>
</dbReference>
<organism evidence="2 3">
    <name type="scientific">Rufibacter hautae</name>
    <dbReference type="NCBI Taxonomy" id="2595005"/>
    <lineage>
        <taxon>Bacteria</taxon>
        <taxon>Pseudomonadati</taxon>
        <taxon>Bacteroidota</taxon>
        <taxon>Cytophagia</taxon>
        <taxon>Cytophagales</taxon>
        <taxon>Hymenobacteraceae</taxon>
        <taxon>Rufibacter</taxon>
    </lineage>
</organism>
<reference evidence="2 3" key="1">
    <citation type="submission" date="2019-07" db="EMBL/GenBank/DDBJ databases">
        <title>Rufibacter sp. nov., isolated from lake sediment.</title>
        <authorList>
            <person name="Qu J.-H."/>
        </authorList>
    </citation>
    <scope>NUCLEOTIDE SEQUENCE [LARGE SCALE GENOMIC DNA]</scope>
    <source>
        <strain evidence="2 3">NBS58-1</strain>
    </source>
</reference>
<evidence type="ECO:0000313" key="2">
    <source>
        <dbReference type="EMBL" id="KAA3438339.1"/>
    </source>
</evidence>
<evidence type="ECO:0000256" key="1">
    <source>
        <dbReference type="SAM" id="Coils"/>
    </source>
</evidence>
<dbReference type="AlphaFoldDB" id="A0A5B6TD03"/>
<evidence type="ECO:0000313" key="3">
    <source>
        <dbReference type="Proteomes" id="UP000324133"/>
    </source>
</evidence>
<gene>
    <name evidence="2" type="ORF">FOA19_13905</name>
</gene>
<dbReference type="RefSeq" id="WP_149091397.1">
    <property type="nucleotide sequence ID" value="NZ_VKKY01000002.1"/>
</dbReference>
<proteinExistence type="predicted"/>
<feature type="coiled-coil region" evidence="1">
    <location>
        <begin position="1"/>
        <end position="28"/>
    </location>
</feature>
<protein>
    <submittedName>
        <fullName evidence="2">Uncharacterized protein</fullName>
    </submittedName>
</protein>
<dbReference type="OrthoDB" id="894123at2"/>
<keyword evidence="1" id="KW-0175">Coiled coil</keyword>
<accession>A0A5B6TD03</accession>
<name>A0A5B6TD03_9BACT</name>
<dbReference type="Proteomes" id="UP000324133">
    <property type="component" value="Unassembled WGS sequence"/>
</dbReference>
<sequence>METQEKSLEELQEILAKLNLLKAEEAETASMLLAYLHNSLDVFKYMFRNGYTEEQPSHVINYCIMKLEFAKKQIENEEVEEGLAFTKSVIMFFIKETTLAELTEEPETF</sequence>
<comment type="caution">
    <text evidence="2">The sequence shown here is derived from an EMBL/GenBank/DDBJ whole genome shotgun (WGS) entry which is preliminary data.</text>
</comment>
<keyword evidence="3" id="KW-1185">Reference proteome</keyword>